<dbReference type="InterPro" id="IPR006311">
    <property type="entry name" value="TAT_signal"/>
</dbReference>
<dbReference type="EMBL" id="LT607750">
    <property type="protein sequence ID" value="SCG72801.1"/>
    <property type="molecule type" value="Genomic_DNA"/>
</dbReference>
<reference evidence="2 3" key="1">
    <citation type="submission" date="2016-06" db="EMBL/GenBank/DDBJ databases">
        <authorList>
            <person name="Kjaerup R.B."/>
            <person name="Dalgaard T.S."/>
            <person name="Juul-Madsen H.R."/>
        </authorList>
    </citation>
    <scope>NUCLEOTIDE SEQUENCE [LARGE SCALE GENOMIC DNA]</scope>
    <source>
        <strain evidence="2 3">DSM 43904</strain>
    </source>
</reference>
<dbReference type="Proteomes" id="UP000198217">
    <property type="component" value="Chromosome I"/>
</dbReference>
<feature type="chain" id="PRO_5039405675" description="Tat (Twin-arginine translocation) pathway signal sequence" evidence="1">
    <location>
        <begin position="23"/>
        <end position="226"/>
    </location>
</feature>
<dbReference type="PROSITE" id="PS51318">
    <property type="entry name" value="TAT"/>
    <property type="match status" value="1"/>
</dbReference>
<proteinExistence type="predicted"/>
<feature type="signal peptide" evidence="1">
    <location>
        <begin position="1"/>
        <end position="22"/>
    </location>
</feature>
<keyword evidence="1" id="KW-0732">Signal</keyword>
<organism evidence="2 3">
    <name type="scientific">Micromonospora echinaurantiaca</name>
    <dbReference type="NCBI Taxonomy" id="47857"/>
    <lineage>
        <taxon>Bacteria</taxon>
        <taxon>Bacillati</taxon>
        <taxon>Actinomycetota</taxon>
        <taxon>Actinomycetes</taxon>
        <taxon>Micromonosporales</taxon>
        <taxon>Micromonosporaceae</taxon>
        <taxon>Micromonospora</taxon>
    </lineage>
</organism>
<name>A0A1C5JR54_9ACTN</name>
<dbReference type="RefSeq" id="WP_088995774.1">
    <property type="nucleotide sequence ID" value="NZ_LT607750.1"/>
</dbReference>
<gene>
    <name evidence="2" type="ORF">GA0070609_4756</name>
</gene>
<evidence type="ECO:0000256" key="1">
    <source>
        <dbReference type="SAM" id="SignalP"/>
    </source>
</evidence>
<keyword evidence="3" id="KW-1185">Reference proteome</keyword>
<accession>A0A1C5JR54</accession>
<evidence type="ECO:0000313" key="3">
    <source>
        <dbReference type="Proteomes" id="UP000198217"/>
    </source>
</evidence>
<dbReference type="AlphaFoldDB" id="A0A1C5JR54"/>
<sequence>MNPTSHSLSRRGLLVGSAVASAVTVAGVTGAQAAGASPPSVPLVTRDRIATARLPEPARFQADFHERLVGWLAFWSANTPRSWSTPVEVAGHVDAAGDAFTLHAIRYQRDDQLHDGFTAGRVDAAWWATAASLHHHFPSVRPQPGGGLRVTDAPAGFTGSAEQVEFAVAACRELWAAPAGTAASWREHAGRALARAGHRADAATRAGWVAFTRASLRRGLRTESYE</sequence>
<evidence type="ECO:0000313" key="2">
    <source>
        <dbReference type="EMBL" id="SCG72801.1"/>
    </source>
</evidence>
<evidence type="ECO:0008006" key="4">
    <source>
        <dbReference type="Google" id="ProtNLM"/>
    </source>
</evidence>
<protein>
    <recommendedName>
        <fullName evidence="4">Tat (Twin-arginine translocation) pathway signal sequence</fullName>
    </recommendedName>
</protein>